<sequence>MFEQRGILKVSHAEIGSSMWFLSSFVMDVLIWRSILINEMTCFLLLIEILILMESMMIPSLNEDVEKLIFMSFVLKTYSCGNENPHLNDGVNALRNKLLGDGVL</sequence>
<feature type="transmembrane region" description="Helical" evidence="1">
    <location>
        <begin position="30"/>
        <end position="52"/>
    </location>
</feature>
<keyword evidence="1" id="KW-0812">Transmembrane</keyword>
<dbReference type="AlphaFoldDB" id="A0A822ZLB1"/>
<gene>
    <name evidence="2" type="ORF">HUJ06_004201</name>
</gene>
<organism evidence="2 3">
    <name type="scientific">Nelumbo nucifera</name>
    <name type="common">Sacred lotus</name>
    <dbReference type="NCBI Taxonomy" id="4432"/>
    <lineage>
        <taxon>Eukaryota</taxon>
        <taxon>Viridiplantae</taxon>
        <taxon>Streptophyta</taxon>
        <taxon>Embryophyta</taxon>
        <taxon>Tracheophyta</taxon>
        <taxon>Spermatophyta</taxon>
        <taxon>Magnoliopsida</taxon>
        <taxon>Proteales</taxon>
        <taxon>Nelumbonaceae</taxon>
        <taxon>Nelumbo</taxon>
    </lineage>
</organism>
<dbReference type="EMBL" id="DUZY01000007">
    <property type="protein sequence ID" value="DAD45972.1"/>
    <property type="molecule type" value="Genomic_DNA"/>
</dbReference>
<proteinExistence type="predicted"/>
<protein>
    <submittedName>
        <fullName evidence="2">Uncharacterized protein</fullName>
    </submittedName>
</protein>
<accession>A0A822ZLB1</accession>
<reference evidence="2 3" key="1">
    <citation type="journal article" date="2020" name="Mol. Biol. Evol.">
        <title>Distinct Expression and Methylation Patterns for Genes with Different Fates following a Single Whole-Genome Duplication in Flowering Plants.</title>
        <authorList>
            <person name="Shi T."/>
            <person name="Rahmani R.S."/>
            <person name="Gugger P.F."/>
            <person name="Wang M."/>
            <person name="Li H."/>
            <person name="Zhang Y."/>
            <person name="Li Z."/>
            <person name="Wang Q."/>
            <person name="Van de Peer Y."/>
            <person name="Marchal K."/>
            <person name="Chen J."/>
        </authorList>
    </citation>
    <scope>NUCLEOTIDE SEQUENCE [LARGE SCALE GENOMIC DNA]</scope>
    <source>
        <tissue evidence="2">Leaf</tissue>
    </source>
</reference>
<evidence type="ECO:0000256" key="1">
    <source>
        <dbReference type="SAM" id="Phobius"/>
    </source>
</evidence>
<dbReference type="Proteomes" id="UP000607653">
    <property type="component" value="Unassembled WGS sequence"/>
</dbReference>
<keyword evidence="1" id="KW-1133">Transmembrane helix</keyword>
<evidence type="ECO:0000313" key="2">
    <source>
        <dbReference type="EMBL" id="DAD45972.1"/>
    </source>
</evidence>
<keyword evidence="1" id="KW-0472">Membrane</keyword>
<evidence type="ECO:0000313" key="3">
    <source>
        <dbReference type="Proteomes" id="UP000607653"/>
    </source>
</evidence>
<keyword evidence="3" id="KW-1185">Reference proteome</keyword>
<comment type="caution">
    <text evidence="2">The sequence shown here is derived from an EMBL/GenBank/DDBJ whole genome shotgun (WGS) entry which is preliminary data.</text>
</comment>
<name>A0A822ZLB1_NELNU</name>